<dbReference type="Proteomes" id="UP001500567">
    <property type="component" value="Unassembled WGS sequence"/>
</dbReference>
<dbReference type="InterPro" id="IPR008969">
    <property type="entry name" value="CarboxyPept-like_regulatory"/>
</dbReference>
<protein>
    <recommendedName>
        <fullName evidence="4">Carboxypeptidase-like regulatory domain-containing protein</fullName>
    </recommendedName>
</protein>
<feature type="transmembrane region" description="Helical" evidence="1">
    <location>
        <begin position="205"/>
        <end position="227"/>
    </location>
</feature>
<evidence type="ECO:0008006" key="4">
    <source>
        <dbReference type="Google" id="ProtNLM"/>
    </source>
</evidence>
<keyword evidence="1" id="KW-0812">Transmembrane</keyword>
<feature type="transmembrane region" description="Helical" evidence="1">
    <location>
        <begin position="180"/>
        <end position="199"/>
    </location>
</feature>
<feature type="transmembrane region" description="Helical" evidence="1">
    <location>
        <begin position="247"/>
        <end position="265"/>
    </location>
</feature>
<feature type="transmembrane region" description="Helical" evidence="1">
    <location>
        <begin position="84"/>
        <end position="103"/>
    </location>
</feature>
<feature type="transmembrane region" description="Helical" evidence="1">
    <location>
        <begin position="115"/>
        <end position="134"/>
    </location>
</feature>
<dbReference type="Gene3D" id="2.60.40.1120">
    <property type="entry name" value="Carboxypeptidase-like, regulatory domain"/>
    <property type="match status" value="1"/>
</dbReference>
<dbReference type="SUPFAM" id="SSF49464">
    <property type="entry name" value="Carboxypeptidase regulatory domain-like"/>
    <property type="match status" value="1"/>
</dbReference>
<sequence>MLLALLFFPFFALPATALPVRLLLGLHIAAGTAALLIGLVPMLSRTGGGAHVRAGRLYTVCMVAVAATAGGLCVLQPLTLGRLFLTGIALLSFYLSFSGWRAARRRSVQLPTSDIVLAGIAVAVGLGMVAAGVWLGAVLFAFFGALICVFAGLDTWHGVRRAGPATGPAAWVLRHVTRMGGSYISAATAFIVVNLGRWLPAGAPSWAGLAGWLAPTFIGSFVILRAVRRYRARLQPRPDAAHPAKAARPLAGLALLLALAAPAVAQVPGRLTGTITDEAGRPLPYATVGVTGKGVGTVADEQGRFQLALPAAQVTASDTLRFALLGYAAQSRVAGSLPAGQLLTVVLPEAAISLPNVRVQARGLDSVRIGNRHYRTNLQTNFALGKQPGLNVGSEIGRVFQLPTRGAWLDTFEFVLSANDFDTIQLRINIYKLQGGTPAGLLLRYPIYKQLTRLGATRIRIDLRPEHLFVEENEIAITVEWIGHSRRGSQLALPLLMPAFATHLYRYGAANRWKKFTGMSTTMELLVLE</sequence>
<evidence type="ECO:0000313" key="2">
    <source>
        <dbReference type="EMBL" id="GAA3995325.1"/>
    </source>
</evidence>
<feature type="transmembrane region" description="Helical" evidence="1">
    <location>
        <begin position="27"/>
        <end position="45"/>
    </location>
</feature>
<evidence type="ECO:0000256" key="1">
    <source>
        <dbReference type="SAM" id="Phobius"/>
    </source>
</evidence>
<name>A0ABP7RC39_9BACT</name>
<proteinExistence type="predicted"/>
<feature type="transmembrane region" description="Helical" evidence="1">
    <location>
        <begin position="140"/>
        <end position="159"/>
    </location>
</feature>
<dbReference type="EMBL" id="BAABDJ010000002">
    <property type="protein sequence ID" value="GAA3995325.1"/>
    <property type="molecule type" value="Genomic_DNA"/>
</dbReference>
<keyword evidence="1" id="KW-0472">Membrane</keyword>
<comment type="caution">
    <text evidence="2">The sequence shown here is derived from an EMBL/GenBank/DDBJ whole genome shotgun (WGS) entry which is preliminary data.</text>
</comment>
<organism evidence="2 3">
    <name type="scientific">Hymenobacter fastidiosus</name>
    <dbReference type="NCBI Taxonomy" id="486264"/>
    <lineage>
        <taxon>Bacteria</taxon>
        <taxon>Pseudomonadati</taxon>
        <taxon>Bacteroidota</taxon>
        <taxon>Cytophagia</taxon>
        <taxon>Cytophagales</taxon>
        <taxon>Hymenobacteraceae</taxon>
        <taxon>Hymenobacter</taxon>
    </lineage>
</organism>
<keyword evidence="1" id="KW-1133">Transmembrane helix</keyword>
<reference evidence="3" key="1">
    <citation type="journal article" date="2019" name="Int. J. Syst. Evol. Microbiol.">
        <title>The Global Catalogue of Microorganisms (GCM) 10K type strain sequencing project: providing services to taxonomists for standard genome sequencing and annotation.</title>
        <authorList>
            <consortium name="The Broad Institute Genomics Platform"/>
            <consortium name="The Broad Institute Genome Sequencing Center for Infectious Disease"/>
            <person name="Wu L."/>
            <person name="Ma J."/>
        </authorList>
    </citation>
    <scope>NUCLEOTIDE SEQUENCE [LARGE SCALE GENOMIC DNA]</scope>
    <source>
        <strain evidence="3">JCM 17224</strain>
    </source>
</reference>
<keyword evidence="3" id="KW-1185">Reference proteome</keyword>
<dbReference type="Pfam" id="PF13715">
    <property type="entry name" value="CarbopepD_reg_2"/>
    <property type="match status" value="1"/>
</dbReference>
<evidence type="ECO:0000313" key="3">
    <source>
        <dbReference type="Proteomes" id="UP001500567"/>
    </source>
</evidence>
<accession>A0ABP7RC39</accession>
<dbReference type="RefSeq" id="WP_345070400.1">
    <property type="nucleotide sequence ID" value="NZ_BAABDJ010000002.1"/>
</dbReference>
<feature type="transmembrane region" description="Helical" evidence="1">
    <location>
        <begin position="57"/>
        <end position="78"/>
    </location>
</feature>
<gene>
    <name evidence="2" type="ORF">GCM10022408_02200</name>
</gene>